<evidence type="ECO:0000313" key="3">
    <source>
        <dbReference type="Proteomes" id="UP000076798"/>
    </source>
</evidence>
<sequence>MAEPELIYIGRDPRRQVPDLRYSLHTGKEIFSKTIVFRNEKGWDGVSFDAFNPDSLTTRIKFPNRVFKIKGVRSWKESAVEIKFGWPQVNHQAFYIDLHGRQHDYIVWQIYCLVKKVLSDSDLLGNALGNTLNKYLSLDTIRLCSLKHVSENIWQPFFKMLQPTPDLIQSLRIVNPSPSAPPSVHVISSEHMDIDNATLALLSGHDFSPVASNVTCTPNAHNGSSTPSIGAQGLQVVLESSITRTNLVCSATSGVSGPDGPSPAEGYPNRGLIPSISQTALHQGLPSSSTGSTPARSDPRSDHADNGGANPCSQAMTSEHIHPPARLYSPSVCEVVRQMPPPPTSNSGVLPIHQAGSPDSELDSFYRFLDLLGPQNVGSLASVGASDIGKSSQ</sequence>
<gene>
    <name evidence="2" type="ORF">SISSUDRAFT_1066249</name>
</gene>
<proteinExistence type="predicted"/>
<accession>A0A165YIQ5</accession>
<reference evidence="2 3" key="1">
    <citation type="journal article" date="2016" name="Mol. Biol. Evol.">
        <title>Comparative Genomics of Early-Diverging Mushroom-Forming Fungi Provides Insights into the Origins of Lignocellulose Decay Capabilities.</title>
        <authorList>
            <person name="Nagy L.G."/>
            <person name="Riley R."/>
            <person name="Tritt A."/>
            <person name="Adam C."/>
            <person name="Daum C."/>
            <person name="Floudas D."/>
            <person name="Sun H."/>
            <person name="Yadav J.S."/>
            <person name="Pangilinan J."/>
            <person name="Larsson K.H."/>
            <person name="Matsuura K."/>
            <person name="Barry K."/>
            <person name="Labutti K."/>
            <person name="Kuo R."/>
            <person name="Ohm R.A."/>
            <person name="Bhattacharya S.S."/>
            <person name="Shirouzu T."/>
            <person name="Yoshinaga Y."/>
            <person name="Martin F.M."/>
            <person name="Grigoriev I.V."/>
            <person name="Hibbett D.S."/>
        </authorList>
    </citation>
    <scope>NUCLEOTIDE SEQUENCE [LARGE SCALE GENOMIC DNA]</scope>
    <source>
        <strain evidence="2 3">HHB10207 ss-3</strain>
    </source>
</reference>
<evidence type="ECO:0000256" key="1">
    <source>
        <dbReference type="SAM" id="MobiDB-lite"/>
    </source>
</evidence>
<organism evidence="2 3">
    <name type="scientific">Sistotremastrum suecicum HHB10207 ss-3</name>
    <dbReference type="NCBI Taxonomy" id="1314776"/>
    <lineage>
        <taxon>Eukaryota</taxon>
        <taxon>Fungi</taxon>
        <taxon>Dikarya</taxon>
        <taxon>Basidiomycota</taxon>
        <taxon>Agaricomycotina</taxon>
        <taxon>Agaricomycetes</taxon>
        <taxon>Sistotremastrales</taxon>
        <taxon>Sistotremastraceae</taxon>
        <taxon>Sistotremastrum</taxon>
    </lineage>
</organism>
<evidence type="ECO:0000313" key="2">
    <source>
        <dbReference type="EMBL" id="KZT33291.1"/>
    </source>
</evidence>
<feature type="compositionally biased region" description="Polar residues" evidence="1">
    <location>
        <begin position="275"/>
        <end position="295"/>
    </location>
</feature>
<protein>
    <submittedName>
        <fullName evidence="2">Uncharacterized protein</fullName>
    </submittedName>
</protein>
<dbReference type="AlphaFoldDB" id="A0A165YIQ5"/>
<feature type="region of interest" description="Disordered" evidence="1">
    <location>
        <begin position="251"/>
        <end position="316"/>
    </location>
</feature>
<dbReference type="EMBL" id="KV428251">
    <property type="protein sequence ID" value="KZT33291.1"/>
    <property type="molecule type" value="Genomic_DNA"/>
</dbReference>
<dbReference type="Proteomes" id="UP000076798">
    <property type="component" value="Unassembled WGS sequence"/>
</dbReference>
<keyword evidence="3" id="KW-1185">Reference proteome</keyword>
<name>A0A165YIQ5_9AGAM</name>